<evidence type="ECO:0000256" key="1">
    <source>
        <dbReference type="SAM" id="MobiDB-lite"/>
    </source>
</evidence>
<evidence type="ECO:0000313" key="3">
    <source>
        <dbReference type="Proteomes" id="UP000182740"/>
    </source>
</evidence>
<accession>A0A1K1T808</accession>
<organism evidence="2 3">
    <name type="scientific">Amycolatopsis australiensis</name>
    <dbReference type="NCBI Taxonomy" id="546364"/>
    <lineage>
        <taxon>Bacteria</taxon>
        <taxon>Bacillati</taxon>
        <taxon>Actinomycetota</taxon>
        <taxon>Actinomycetes</taxon>
        <taxon>Pseudonocardiales</taxon>
        <taxon>Pseudonocardiaceae</taxon>
        <taxon>Amycolatopsis</taxon>
    </lineage>
</organism>
<dbReference type="STRING" id="546364.SAMN04489730_8666"/>
<dbReference type="Proteomes" id="UP000182740">
    <property type="component" value="Unassembled WGS sequence"/>
</dbReference>
<protein>
    <submittedName>
        <fullName evidence="2">Uncharacterized protein</fullName>
    </submittedName>
</protein>
<reference evidence="3" key="1">
    <citation type="submission" date="2016-11" db="EMBL/GenBank/DDBJ databases">
        <authorList>
            <person name="Varghese N."/>
            <person name="Submissions S."/>
        </authorList>
    </citation>
    <scope>NUCLEOTIDE SEQUENCE [LARGE SCALE GENOMIC DNA]</scope>
    <source>
        <strain evidence="3">DSM 44671</strain>
    </source>
</reference>
<sequence>MVSTGKHPASCEKAKGHVCRCGNCGGSQHGWKGWVEFAREPEQVRVERRSSILGKLTEWWSAKRGTRLGSRAGEVVMDLVRIDCAVWLAREKDGSVELPRQRRGPEAAPGASSDDSQSMTEESTSGAPAPEVASVDAGPSAAHGEQPDRPAALAQVNAFASAMTEGIWQDVVEDLPGSPAEVREIRLELADHGWCDLFIGFVRVLEKFGKAFDEIPDRAKKIIVKTIHRSSRSGKRPLLTKYVVGIIVDKAWAAFKAATVAHSPLLAVLTSEELLRNIRMLAVFTCPAPEKHEEVREHAVEPLADDVQGYVSDQAKEWLTKQFGLPGREVRVARETSA</sequence>
<feature type="region of interest" description="Disordered" evidence="1">
    <location>
        <begin position="97"/>
        <end position="150"/>
    </location>
</feature>
<keyword evidence="3" id="KW-1185">Reference proteome</keyword>
<gene>
    <name evidence="2" type="ORF">SAMN04489730_8666</name>
</gene>
<proteinExistence type="predicted"/>
<evidence type="ECO:0000313" key="2">
    <source>
        <dbReference type="EMBL" id="SFW92495.1"/>
    </source>
</evidence>
<dbReference type="EMBL" id="FPJG01000006">
    <property type="protein sequence ID" value="SFW92495.1"/>
    <property type="molecule type" value="Genomic_DNA"/>
</dbReference>
<feature type="compositionally biased region" description="Polar residues" evidence="1">
    <location>
        <begin position="113"/>
        <end position="126"/>
    </location>
</feature>
<dbReference type="AlphaFoldDB" id="A0A1K1T808"/>
<name>A0A1K1T808_9PSEU</name>